<dbReference type="RefSeq" id="WP_371720327.1">
    <property type="nucleotide sequence ID" value="NZ_JBGOOF010000050.1"/>
</dbReference>
<dbReference type="SUPFAM" id="SSF103481">
    <property type="entry name" value="Multidrug resistance efflux transporter EmrE"/>
    <property type="match status" value="1"/>
</dbReference>
<sequence>RTEQYWAVMYSHLIKQQSLKNASALQTTSFTMFFGTLGIVLSAAVSSDMITELLFAPVSVHFAAIYMGIAGSVLAYLFWNVGLSKVGAANTSIFFNLVPVFTMLITACTGILPSPSQLTGALLVIVGVVLSTGGYKLIVKTSNQQNLGTQ</sequence>
<feature type="transmembrane region" description="Helical" evidence="1">
    <location>
        <begin position="21"/>
        <end position="46"/>
    </location>
</feature>
<dbReference type="InterPro" id="IPR037185">
    <property type="entry name" value="EmrE-like"/>
</dbReference>
<dbReference type="Pfam" id="PF00892">
    <property type="entry name" value="EamA"/>
    <property type="match status" value="1"/>
</dbReference>
<feature type="non-terminal residue" evidence="3">
    <location>
        <position position="1"/>
    </location>
</feature>
<evidence type="ECO:0000256" key="1">
    <source>
        <dbReference type="SAM" id="Phobius"/>
    </source>
</evidence>
<keyword evidence="4" id="KW-1185">Reference proteome</keyword>
<dbReference type="InterPro" id="IPR052756">
    <property type="entry name" value="Alkyne_AA_exporter"/>
</dbReference>
<proteinExistence type="predicted"/>
<reference evidence="3 4" key="1">
    <citation type="submission" date="2024-06" db="EMBL/GenBank/DDBJ databases">
        <authorList>
            <person name="Steensen K."/>
            <person name="Seneca J."/>
            <person name="Bartlau N."/>
            <person name="Yu A.X."/>
            <person name="Polz M.F."/>
        </authorList>
    </citation>
    <scope>NUCLEOTIDE SEQUENCE [LARGE SCALE GENOMIC DNA]</scope>
    <source>
        <strain evidence="3 4">1F146</strain>
    </source>
</reference>
<accession>A0ABV4MPG7</accession>
<feature type="transmembrane region" description="Helical" evidence="1">
    <location>
        <begin position="58"/>
        <end position="81"/>
    </location>
</feature>
<evidence type="ECO:0000313" key="4">
    <source>
        <dbReference type="Proteomes" id="UP001569151"/>
    </source>
</evidence>
<dbReference type="EMBL" id="JBGOOS010000053">
    <property type="protein sequence ID" value="MEZ8211400.1"/>
    <property type="molecule type" value="Genomic_DNA"/>
</dbReference>
<name>A0ABV4MPG7_9VIBR</name>
<feature type="domain" description="EamA" evidence="2">
    <location>
        <begin position="16"/>
        <end position="131"/>
    </location>
</feature>
<feature type="transmembrane region" description="Helical" evidence="1">
    <location>
        <begin position="118"/>
        <end position="138"/>
    </location>
</feature>
<keyword evidence="1" id="KW-0472">Membrane</keyword>
<organism evidence="3 4">
    <name type="scientific">Vibrio bivalvicida</name>
    <dbReference type="NCBI Taxonomy" id="1276888"/>
    <lineage>
        <taxon>Bacteria</taxon>
        <taxon>Pseudomonadati</taxon>
        <taxon>Pseudomonadota</taxon>
        <taxon>Gammaproteobacteria</taxon>
        <taxon>Vibrionales</taxon>
        <taxon>Vibrionaceae</taxon>
        <taxon>Vibrio</taxon>
        <taxon>Vibrio oreintalis group</taxon>
    </lineage>
</organism>
<evidence type="ECO:0000259" key="2">
    <source>
        <dbReference type="Pfam" id="PF00892"/>
    </source>
</evidence>
<keyword evidence="1" id="KW-0812">Transmembrane</keyword>
<dbReference type="Proteomes" id="UP001569151">
    <property type="component" value="Unassembled WGS sequence"/>
</dbReference>
<feature type="transmembrane region" description="Helical" evidence="1">
    <location>
        <begin position="93"/>
        <end position="112"/>
    </location>
</feature>
<gene>
    <name evidence="3" type="ORF">ACED39_21785</name>
</gene>
<keyword evidence="1" id="KW-1133">Transmembrane helix</keyword>
<protein>
    <submittedName>
        <fullName evidence="3">EamA family transporter</fullName>
    </submittedName>
</protein>
<comment type="caution">
    <text evidence="3">The sequence shown here is derived from an EMBL/GenBank/DDBJ whole genome shotgun (WGS) entry which is preliminary data.</text>
</comment>
<evidence type="ECO:0000313" key="3">
    <source>
        <dbReference type="EMBL" id="MEZ8211400.1"/>
    </source>
</evidence>
<dbReference type="PANTHER" id="PTHR12715:SF4">
    <property type="entry name" value="EAMA DOMAIN-CONTAINING PROTEIN"/>
    <property type="match status" value="1"/>
</dbReference>
<dbReference type="InterPro" id="IPR000620">
    <property type="entry name" value="EamA_dom"/>
</dbReference>
<dbReference type="PANTHER" id="PTHR12715">
    <property type="entry name" value="TRANSPORTER, DRUG/METABOLITE EXPORTER FAMILY"/>
    <property type="match status" value="1"/>
</dbReference>